<organism evidence="7 8">
    <name type="scientific">Gymnopilus junonius</name>
    <name type="common">Spectacular rustgill mushroom</name>
    <name type="synonym">Gymnopilus spectabilis subsp. junonius</name>
    <dbReference type="NCBI Taxonomy" id="109634"/>
    <lineage>
        <taxon>Eukaryota</taxon>
        <taxon>Fungi</taxon>
        <taxon>Dikarya</taxon>
        <taxon>Basidiomycota</taxon>
        <taxon>Agaricomycotina</taxon>
        <taxon>Agaricomycetes</taxon>
        <taxon>Agaricomycetidae</taxon>
        <taxon>Agaricales</taxon>
        <taxon>Agaricineae</taxon>
        <taxon>Hymenogastraceae</taxon>
        <taxon>Gymnopilus</taxon>
    </lineage>
</organism>
<dbReference type="GO" id="GO:0005634">
    <property type="term" value="C:nucleus"/>
    <property type="evidence" value="ECO:0007669"/>
    <property type="project" value="TreeGrafter"/>
</dbReference>
<dbReference type="SUPFAM" id="SSF81383">
    <property type="entry name" value="F-box domain"/>
    <property type="match status" value="1"/>
</dbReference>
<feature type="compositionally biased region" description="Pro residues" evidence="5">
    <location>
        <begin position="48"/>
        <end position="58"/>
    </location>
</feature>
<sequence length="707" mass="78287">MASSSKHPIQNKKNKSARRSHQPAYNATNVPQNLSQTPQYQTLYIPVESPPTPAPSPPSVDNGLPAIGPSDQQNSLASDNTAQDPAIRREYITSFLDSCSPEELLFISRTITPLLKRDFVSYLPPELALHVLSFIDEPRTLTRASRVSRNWYRIVRDETIWRRMCYIHEFDDWEAEAEALSERNRLRRKKPKDTHADGGQNAPDHRSHRDHSKSFSFRRHFRNSYIIRTNWRKGGELLSSHRLPIVSPDNGTVTSLALDSDWVVVGLASSMVKLFSAHTGVLCRTLIGHDSGVWGVCLVSKGGHRMPAPDGPIASGNIEGSDLLYREAGNNVQFNLGRPSSSLSEELSRLNLQKRHDGAHVMPSEFLEHLIPQAMQKALGLDILEGIDSSNAERDSGQSMSASSRGWGQPNSIVVSGGCDKTLRVWDAKSGQCIYIMHGHTATIRCMRMLHNRPIALTGSRDSTLRVWDVQLGRCLRVLEGHDQSVRCLDVCGNKVVSGSYDSTCRLWNIDTGECLHVLVGHLHQVYCVAFDGEIIASGGLDTTVRLWDAETGQCIALLQGHTALVCQLQLSSATGILATGGSDGRVITFSLKNYQPLHLIAAHDSSVTTLQFDKDFLVTGGNDGRVRLYETQTGNFVREMSEPSQSVWQVAFIKDLCAVMCKRAGKTVVEIWSLRPTKGKKTRKSRKIAQAEGRVEVIPGSSSKWS</sequence>
<dbReference type="InterPro" id="IPR019775">
    <property type="entry name" value="WD40_repeat_CS"/>
</dbReference>
<reference evidence="7" key="1">
    <citation type="submission" date="2020-11" db="EMBL/GenBank/DDBJ databases">
        <authorList>
            <consortium name="DOE Joint Genome Institute"/>
            <person name="Ahrendt S."/>
            <person name="Riley R."/>
            <person name="Andreopoulos W."/>
            <person name="LaButti K."/>
            <person name="Pangilinan J."/>
            <person name="Ruiz-duenas F.J."/>
            <person name="Barrasa J.M."/>
            <person name="Sanchez-Garcia M."/>
            <person name="Camarero S."/>
            <person name="Miyauchi S."/>
            <person name="Serrano A."/>
            <person name="Linde D."/>
            <person name="Babiker R."/>
            <person name="Drula E."/>
            <person name="Ayuso-Fernandez I."/>
            <person name="Pacheco R."/>
            <person name="Padilla G."/>
            <person name="Ferreira P."/>
            <person name="Barriuso J."/>
            <person name="Kellner H."/>
            <person name="Castanera R."/>
            <person name="Alfaro M."/>
            <person name="Ramirez L."/>
            <person name="Pisabarro A.G."/>
            <person name="Kuo A."/>
            <person name="Tritt A."/>
            <person name="Lipzen A."/>
            <person name="He G."/>
            <person name="Yan M."/>
            <person name="Ng V."/>
            <person name="Cullen D."/>
            <person name="Martin F."/>
            <person name="Rosso M.-N."/>
            <person name="Henrissat B."/>
            <person name="Hibbett D."/>
            <person name="Martinez A.T."/>
            <person name="Grigoriev I.V."/>
        </authorList>
    </citation>
    <scope>NUCLEOTIDE SEQUENCE</scope>
    <source>
        <strain evidence="7">AH 44721</strain>
    </source>
</reference>
<dbReference type="Gene3D" id="1.20.1280.50">
    <property type="match status" value="1"/>
</dbReference>
<feature type="region of interest" description="Disordered" evidence="5">
    <location>
        <begin position="184"/>
        <end position="214"/>
    </location>
</feature>
<dbReference type="PANTHER" id="PTHR19849:SF0">
    <property type="entry name" value="PHOSPHOLIPASE A-2-ACTIVATING PROTEIN"/>
    <property type="match status" value="1"/>
</dbReference>
<dbReference type="InterPro" id="IPR036322">
    <property type="entry name" value="WD40_repeat_dom_sf"/>
</dbReference>
<keyword evidence="3" id="KW-0677">Repeat</keyword>
<evidence type="ECO:0000313" key="8">
    <source>
        <dbReference type="Proteomes" id="UP000724874"/>
    </source>
</evidence>
<dbReference type="Pfam" id="PF12937">
    <property type="entry name" value="F-box-like"/>
    <property type="match status" value="1"/>
</dbReference>
<evidence type="ECO:0000259" key="6">
    <source>
        <dbReference type="PROSITE" id="PS50181"/>
    </source>
</evidence>
<feature type="repeat" description="WD" evidence="4">
    <location>
        <begin position="559"/>
        <end position="600"/>
    </location>
</feature>
<dbReference type="SUPFAM" id="SSF50969">
    <property type="entry name" value="YVTN repeat-like/Quinoprotein amine dehydrogenase"/>
    <property type="match status" value="1"/>
</dbReference>
<evidence type="ECO:0000256" key="3">
    <source>
        <dbReference type="ARBA" id="ARBA00022737"/>
    </source>
</evidence>
<feature type="repeat" description="WD" evidence="4">
    <location>
        <begin position="519"/>
        <end position="558"/>
    </location>
</feature>
<dbReference type="PANTHER" id="PTHR19849">
    <property type="entry name" value="PHOSPHOLIPASE A-2-ACTIVATING PROTEIN"/>
    <property type="match status" value="1"/>
</dbReference>
<dbReference type="InterPro" id="IPR036047">
    <property type="entry name" value="F-box-like_dom_sf"/>
</dbReference>
<dbReference type="EMBL" id="JADNYJ010000001">
    <property type="protein sequence ID" value="KAF8914274.1"/>
    <property type="molecule type" value="Genomic_DNA"/>
</dbReference>
<dbReference type="SMART" id="SM00256">
    <property type="entry name" value="FBOX"/>
    <property type="match status" value="1"/>
</dbReference>
<evidence type="ECO:0000313" key="7">
    <source>
        <dbReference type="EMBL" id="KAF8914274.1"/>
    </source>
</evidence>
<dbReference type="PRINTS" id="PR00320">
    <property type="entry name" value="GPROTEINBRPT"/>
</dbReference>
<dbReference type="Gene3D" id="2.130.10.10">
    <property type="entry name" value="YVTN repeat-like/Quinoprotein amine dehydrogenase"/>
    <property type="match status" value="2"/>
</dbReference>
<name>A0A9P5P546_GYMJU</name>
<dbReference type="SUPFAM" id="SSF50978">
    <property type="entry name" value="WD40 repeat-like"/>
    <property type="match status" value="1"/>
</dbReference>
<dbReference type="InterPro" id="IPR020472">
    <property type="entry name" value="WD40_PAC1"/>
</dbReference>
<evidence type="ECO:0000256" key="2">
    <source>
        <dbReference type="ARBA" id="ARBA00022574"/>
    </source>
</evidence>
<proteinExistence type="predicted"/>
<accession>A0A9P5P546</accession>
<dbReference type="InterPro" id="IPR015943">
    <property type="entry name" value="WD40/YVTN_repeat-like_dom_sf"/>
</dbReference>
<dbReference type="PROSITE" id="PS50082">
    <property type="entry name" value="WD_REPEATS_2"/>
    <property type="match status" value="6"/>
</dbReference>
<feature type="repeat" description="WD" evidence="4">
    <location>
        <begin position="395"/>
        <end position="436"/>
    </location>
</feature>
<feature type="compositionally biased region" description="Basic residues" evidence="5">
    <location>
        <begin position="9"/>
        <end position="21"/>
    </location>
</feature>
<keyword evidence="2 4" id="KW-0853">WD repeat</keyword>
<dbReference type="InterPro" id="IPR001680">
    <property type="entry name" value="WD40_rpt"/>
</dbReference>
<dbReference type="Proteomes" id="UP000724874">
    <property type="component" value="Unassembled WGS sequence"/>
</dbReference>
<gene>
    <name evidence="7" type="ORF">CPB84DRAFT_1669870</name>
</gene>
<evidence type="ECO:0000256" key="5">
    <source>
        <dbReference type="SAM" id="MobiDB-lite"/>
    </source>
</evidence>
<comment type="caution">
    <text evidence="7">The sequence shown here is derived from an EMBL/GenBank/DDBJ whole genome shotgun (WGS) entry which is preliminary data.</text>
</comment>
<dbReference type="AlphaFoldDB" id="A0A9P5P546"/>
<feature type="compositionally biased region" description="Polar residues" evidence="5">
    <location>
        <begin position="70"/>
        <end position="83"/>
    </location>
</feature>
<dbReference type="Pfam" id="PF00400">
    <property type="entry name" value="WD40"/>
    <property type="match status" value="6"/>
</dbReference>
<dbReference type="PROSITE" id="PS50181">
    <property type="entry name" value="FBOX"/>
    <property type="match status" value="1"/>
</dbReference>
<feature type="region of interest" description="Disordered" evidence="5">
    <location>
        <begin position="1"/>
        <end position="83"/>
    </location>
</feature>
<dbReference type="CDD" id="cd00200">
    <property type="entry name" value="WD40"/>
    <property type="match status" value="1"/>
</dbReference>
<protein>
    <submittedName>
        <fullName evidence="7">WD40-repeat-containing domain protein</fullName>
    </submittedName>
</protein>
<evidence type="ECO:0000256" key="1">
    <source>
        <dbReference type="ARBA" id="ARBA00022490"/>
    </source>
</evidence>
<dbReference type="GO" id="GO:0043161">
    <property type="term" value="P:proteasome-mediated ubiquitin-dependent protein catabolic process"/>
    <property type="evidence" value="ECO:0007669"/>
    <property type="project" value="TreeGrafter"/>
</dbReference>
<dbReference type="PROSITE" id="PS00678">
    <property type="entry name" value="WD_REPEATS_1"/>
    <property type="match status" value="4"/>
</dbReference>
<feature type="repeat" description="WD" evidence="4">
    <location>
        <begin position="601"/>
        <end position="640"/>
    </location>
</feature>
<dbReference type="PROSITE" id="PS50294">
    <property type="entry name" value="WD_REPEATS_REGION"/>
    <property type="match status" value="4"/>
</dbReference>
<feature type="repeat" description="WD" evidence="4">
    <location>
        <begin position="437"/>
        <end position="478"/>
    </location>
</feature>
<feature type="domain" description="F-box" evidence="6">
    <location>
        <begin position="117"/>
        <end position="164"/>
    </location>
</feature>
<dbReference type="SMART" id="SM00320">
    <property type="entry name" value="WD40"/>
    <property type="match status" value="8"/>
</dbReference>
<dbReference type="GO" id="GO:0010992">
    <property type="term" value="P:ubiquitin recycling"/>
    <property type="evidence" value="ECO:0007669"/>
    <property type="project" value="TreeGrafter"/>
</dbReference>
<evidence type="ECO:0000256" key="4">
    <source>
        <dbReference type="PROSITE-ProRule" id="PRU00221"/>
    </source>
</evidence>
<dbReference type="OrthoDB" id="190105at2759"/>
<dbReference type="GO" id="GO:0005737">
    <property type="term" value="C:cytoplasm"/>
    <property type="evidence" value="ECO:0007669"/>
    <property type="project" value="TreeGrafter"/>
</dbReference>
<feature type="compositionally biased region" description="Polar residues" evidence="5">
    <location>
        <begin position="23"/>
        <end position="42"/>
    </location>
</feature>
<dbReference type="InterPro" id="IPR011044">
    <property type="entry name" value="Quino_amine_DH_bsu"/>
</dbReference>
<feature type="repeat" description="WD" evidence="4">
    <location>
        <begin position="479"/>
        <end position="518"/>
    </location>
</feature>
<keyword evidence="8" id="KW-1185">Reference proteome</keyword>
<dbReference type="InterPro" id="IPR001810">
    <property type="entry name" value="F-box_dom"/>
</dbReference>
<dbReference type="GO" id="GO:0043130">
    <property type="term" value="F:ubiquitin binding"/>
    <property type="evidence" value="ECO:0007669"/>
    <property type="project" value="TreeGrafter"/>
</dbReference>
<keyword evidence="1" id="KW-0963">Cytoplasm</keyword>